<dbReference type="SUPFAM" id="SSF54236">
    <property type="entry name" value="Ubiquitin-like"/>
    <property type="match status" value="1"/>
</dbReference>
<dbReference type="Gene3D" id="3.10.20.90">
    <property type="entry name" value="Phosphatidylinositol 3-kinase Catalytic Subunit, Chain A, domain 1"/>
    <property type="match status" value="1"/>
</dbReference>
<dbReference type="Pfam" id="PF00240">
    <property type="entry name" value="ubiquitin"/>
    <property type="match status" value="1"/>
</dbReference>
<dbReference type="Pfam" id="PF16455">
    <property type="entry name" value="UBD"/>
    <property type="match status" value="1"/>
</dbReference>
<sequence>MDWVLDKVVDQSDCGASVGNTKITDLVFADDAVIFAESLEVLVMALEVLHEEAKPLGLEVSWLKTKVQVFGDLLDEAVQSVHACGEDIEILESFTYLGSAVHNDGGSRQEALRWIGIAHGIMDSLSGSIWRCRYLCRRTKIRIFKSLVIPVLLYGCETWTLNSDLKRRINAFGKNVSLRHERIRWKSDMPLTESQVRSKREEFWDTAPAFEGRKEIWDALKAAALAIESHDYNLAQAIIDGANITLPNGALTDCYDELGTPTICCLLASLPLTFSALPGQEAIEQSEGSMEGEALVLKVRLSTTSVDTRLTVRSTDTIATAKKKLDLQEGMEGRRQRWFYCGKLLGDRLLICECSIHPSFIIQAIIAEEALTSVDS</sequence>
<dbReference type="InterPro" id="IPR032752">
    <property type="entry name" value="DC-UbP/UBTD2_N"/>
</dbReference>
<organism evidence="2 3">
    <name type="scientific">Chionoecetes opilio</name>
    <name type="common">Atlantic snow crab</name>
    <name type="synonym">Cancer opilio</name>
    <dbReference type="NCBI Taxonomy" id="41210"/>
    <lineage>
        <taxon>Eukaryota</taxon>
        <taxon>Metazoa</taxon>
        <taxon>Ecdysozoa</taxon>
        <taxon>Arthropoda</taxon>
        <taxon>Crustacea</taxon>
        <taxon>Multicrustacea</taxon>
        <taxon>Malacostraca</taxon>
        <taxon>Eumalacostraca</taxon>
        <taxon>Eucarida</taxon>
        <taxon>Decapoda</taxon>
        <taxon>Pleocyemata</taxon>
        <taxon>Brachyura</taxon>
        <taxon>Eubrachyura</taxon>
        <taxon>Majoidea</taxon>
        <taxon>Majidae</taxon>
        <taxon>Chionoecetes</taxon>
    </lineage>
</organism>
<accession>A0A8J5CED9</accession>
<dbReference type="InterPro" id="IPR038169">
    <property type="entry name" value="DC-UbP/UBTD2_N_sf"/>
</dbReference>
<keyword evidence="3" id="KW-1185">Reference proteome</keyword>
<dbReference type="Proteomes" id="UP000770661">
    <property type="component" value="Unassembled WGS sequence"/>
</dbReference>
<dbReference type="OrthoDB" id="1640476at2759"/>
<dbReference type="InterPro" id="IPR029071">
    <property type="entry name" value="Ubiquitin-like_domsf"/>
</dbReference>
<gene>
    <name evidence="2" type="primary">ubtd2</name>
    <name evidence="2" type="ORF">GWK47_050334</name>
</gene>
<dbReference type="AlphaFoldDB" id="A0A8J5CED9"/>
<reference evidence="2" key="1">
    <citation type="submission" date="2020-07" db="EMBL/GenBank/DDBJ databases">
        <title>The High-quality genome of the commercially important snow crab, Chionoecetes opilio.</title>
        <authorList>
            <person name="Jeong J.-H."/>
            <person name="Ryu S."/>
        </authorList>
    </citation>
    <scope>NUCLEOTIDE SEQUENCE</scope>
    <source>
        <strain evidence="2">MADBK_172401_WGS</strain>
        <tissue evidence="2">Digestive gland</tissue>
    </source>
</reference>
<proteinExistence type="predicted"/>
<evidence type="ECO:0000259" key="1">
    <source>
        <dbReference type="PROSITE" id="PS50053"/>
    </source>
</evidence>
<dbReference type="PROSITE" id="PS50053">
    <property type="entry name" value="UBIQUITIN_2"/>
    <property type="match status" value="1"/>
</dbReference>
<feature type="domain" description="Ubiquitin-like" evidence="1">
    <location>
        <begin position="295"/>
        <end position="366"/>
    </location>
</feature>
<name>A0A8J5CED9_CHIOP</name>
<dbReference type="InterPro" id="IPR000626">
    <property type="entry name" value="Ubiquitin-like_dom"/>
</dbReference>
<dbReference type="EMBL" id="JACEEZ010014416">
    <property type="protein sequence ID" value="KAG0719508.1"/>
    <property type="molecule type" value="Genomic_DNA"/>
</dbReference>
<dbReference type="InterPro" id="IPR039869">
    <property type="entry name" value="UBTD1/2"/>
</dbReference>
<evidence type="ECO:0000313" key="2">
    <source>
        <dbReference type="EMBL" id="KAG0719508.1"/>
    </source>
</evidence>
<protein>
    <submittedName>
        <fullName evidence="2">Ubiquitin domain-containing protein 2</fullName>
    </submittedName>
</protein>
<comment type="caution">
    <text evidence="2">The sequence shown here is derived from an EMBL/GenBank/DDBJ whole genome shotgun (WGS) entry which is preliminary data.</text>
</comment>
<dbReference type="PANTHER" id="PTHR13609">
    <property type="entry name" value="UBIQUITIN DOMAIN CONTAINING 1 PROTEIN-RELATED"/>
    <property type="match status" value="1"/>
</dbReference>
<evidence type="ECO:0000313" key="3">
    <source>
        <dbReference type="Proteomes" id="UP000770661"/>
    </source>
</evidence>
<dbReference type="Gene3D" id="1.20.225.20">
    <property type="entry name" value="Ub domain-containing protein, DC-UbP/UBTD2, N-terminal domain"/>
    <property type="match status" value="1"/>
</dbReference>